<dbReference type="PROSITE" id="PS50961">
    <property type="entry name" value="HTH_LA"/>
    <property type="match status" value="1"/>
</dbReference>
<proteinExistence type="predicted"/>
<dbReference type="SUPFAM" id="SSF46785">
    <property type="entry name" value="Winged helix' DNA-binding domain"/>
    <property type="match status" value="1"/>
</dbReference>
<comment type="caution">
    <text evidence="5">The sequence shown here is derived from an EMBL/GenBank/DDBJ whole genome shotgun (WGS) entry which is preliminary data.</text>
</comment>
<feature type="region of interest" description="Disordered" evidence="3">
    <location>
        <begin position="31"/>
        <end position="66"/>
    </location>
</feature>
<name>X6LNR5_RETFI</name>
<feature type="compositionally biased region" description="Basic and acidic residues" evidence="3">
    <location>
        <begin position="31"/>
        <end position="43"/>
    </location>
</feature>
<dbReference type="Pfam" id="PF05383">
    <property type="entry name" value="La"/>
    <property type="match status" value="1"/>
</dbReference>
<evidence type="ECO:0000313" key="6">
    <source>
        <dbReference type="Proteomes" id="UP000023152"/>
    </source>
</evidence>
<evidence type="ECO:0000256" key="1">
    <source>
        <dbReference type="ARBA" id="ARBA00022884"/>
    </source>
</evidence>
<reference evidence="5 6" key="1">
    <citation type="journal article" date="2013" name="Curr. Biol.">
        <title>The Genome of the Foraminiferan Reticulomyxa filosa.</title>
        <authorList>
            <person name="Glockner G."/>
            <person name="Hulsmann N."/>
            <person name="Schleicher M."/>
            <person name="Noegel A.A."/>
            <person name="Eichinger L."/>
            <person name="Gallinger C."/>
            <person name="Pawlowski J."/>
            <person name="Sierra R."/>
            <person name="Euteneuer U."/>
            <person name="Pillet L."/>
            <person name="Moustafa A."/>
            <person name="Platzer M."/>
            <person name="Groth M."/>
            <person name="Szafranski K."/>
            <person name="Schliwa M."/>
        </authorList>
    </citation>
    <scope>NUCLEOTIDE SEQUENCE [LARGE SCALE GENOMIC DNA]</scope>
</reference>
<dbReference type="InterPro" id="IPR045180">
    <property type="entry name" value="La_dom_prot"/>
</dbReference>
<dbReference type="OrthoDB" id="439993at2759"/>
<protein>
    <recommendedName>
        <fullName evidence="4">HTH La-type RNA-binding domain-containing protein</fullName>
    </recommendedName>
</protein>
<accession>X6LNR5</accession>
<dbReference type="AlphaFoldDB" id="X6LNR5"/>
<dbReference type="GO" id="GO:0003729">
    <property type="term" value="F:mRNA binding"/>
    <property type="evidence" value="ECO:0007669"/>
    <property type="project" value="TreeGrafter"/>
</dbReference>
<keyword evidence="6" id="KW-1185">Reference proteome</keyword>
<dbReference type="GO" id="GO:0005634">
    <property type="term" value="C:nucleus"/>
    <property type="evidence" value="ECO:0007669"/>
    <property type="project" value="TreeGrafter"/>
</dbReference>
<dbReference type="PANTHER" id="PTHR22792">
    <property type="entry name" value="LUPUS LA PROTEIN-RELATED"/>
    <property type="match status" value="1"/>
</dbReference>
<feature type="non-terminal residue" evidence="5">
    <location>
        <position position="1"/>
    </location>
</feature>
<dbReference type="InterPro" id="IPR036388">
    <property type="entry name" value="WH-like_DNA-bd_sf"/>
</dbReference>
<gene>
    <name evidence="5" type="ORF">RFI_33829</name>
</gene>
<feature type="non-terminal residue" evidence="5">
    <location>
        <position position="139"/>
    </location>
</feature>
<dbReference type="Proteomes" id="UP000023152">
    <property type="component" value="Unassembled WGS sequence"/>
</dbReference>
<dbReference type="PANTHER" id="PTHR22792:SF140">
    <property type="entry name" value="ACHILLES, ISOFORM A"/>
    <property type="match status" value="1"/>
</dbReference>
<evidence type="ECO:0000256" key="3">
    <source>
        <dbReference type="SAM" id="MobiDB-lite"/>
    </source>
</evidence>
<dbReference type="Gene3D" id="1.10.10.10">
    <property type="entry name" value="Winged helix-like DNA-binding domain superfamily/Winged helix DNA-binding domain"/>
    <property type="match status" value="1"/>
</dbReference>
<evidence type="ECO:0000256" key="2">
    <source>
        <dbReference type="PROSITE-ProRule" id="PRU00332"/>
    </source>
</evidence>
<dbReference type="EMBL" id="ASPP01032930">
    <property type="protein sequence ID" value="ETO03573.1"/>
    <property type="molecule type" value="Genomic_DNA"/>
</dbReference>
<evidence type="ECO:0000259" key="4">
    <source>
        <dbReference type="PROSITE" id="PS50961"/>
    </source>
</evidence>
<keyword evidence="1 2" id="KW-0694">RNA-binding</keyword>
<dbReference type="InterPro" id="IPR006630">
    <property type="entry name" value="La_HTH"/>
</dbReference>
<sequence length="139" mass="15802">VEKKIGEQTQSYNEEICHRIEELKMEIKDLEEDLKVMENEEKGPSSSSSATDGKKNSGKVTANSEYPPESTVIQNLLQAQVEFYLSDYNLKRDKRLLESVMKGHKGFLSLDEVLGLARIRQLCTDKEQLIAALKRSKVL</sequence>
<dbReference type="InterPro" id="IPR036390">
    <property type="entry name" value="WH_DNA-bd_sf"/>
</dbReference>
<evidence type="ECO:0000313" key="5">
    <source>
        <dbReference type="EMBL" id="ETO03573.1"/>
    </source>
</evidence>
<organism evidence="5 6">
    <name type="scientific">Reticulomyxa filosa</name>
    <dbReference type="NCBI Taxonomy" id="46433"/>
    <lineage>
        <taxon>Eukaryota</taxon>
        <taxon>Sar</taxon>
        <taxon>Rhizaria</taxon>
        <taxon>Retaria</taxon>
        <taxon>Foraminifera</taxon>
        <taxon>Monothalamids</taxon>
        <taxon>Reticulomyxidae</taxon>
        <taxon>Reticulomyxa</taxon>
    </lineage>
</organism>
<dbReference type="SMART" id="SM00715">
    <property type="entry name" value="LA"/>
    <property type="match status" value="1"/>
</dbReference>
<feature type="domain" description="HTH La-type RNA-binding" evidence="4">
    <location>
        <begin position="67"/>
        <end position="139"/>
    </location>
</feature>